<keyword evidence="3" id="KW-1185">Reference proteome</keyword>
<evidence type="ECO:0000256" key="1">
    <source>
        <dbReference type="SAM" id="Phobius"/>
    </source>
</evidence>
<gene>
    <name evidence="2" type="ORF">VTL71DRAFT_5680</name>
</gene>
<reference evidence="2 3" key="1">
    <citation type="journal article" date="2024" name="Commun. Biol.">
        <title>Comparative genomic analysis of thermophilic fungi reveals convergent evolutionary adaptations and gene losses.</title>
        <authorList>
            <person name="Steindorff A.S."/>
            <person name="Aguilar-Pontes M.V."/>
            <person name="Robinson A.J."/>
            <person name="Andreopoulos B."/>
            <person name="LaButti K."/>
            <person name="Kuo A."/>
            <person name="Mondo S."/>
            <person name="Riley R."/>
            <person name="Otillar R."/>
            <person name="Haridas S."/>
            <person name="Lipzen A."/>
            <person name="Grimwood J."/>
            <person name="Schmutz J."/>
            <person name="Clum A."/>
            <person name="Reid I.D."/>
            <person name="Moisan M.C."/>
            <person name="Butler G."/>
            <person name="Nguyen T.T.M."/>
            <person name="Dewar K."/>
            <person name="Conant G."/>
            <person name="Drula E."/>
            <person name="Henrissat B."/>
            <person name="Hansel C."/>
            <person name="Singer S."/>
            <person name="Hutchinson M.I."/>
            <person name="de Vries R.P."/>
            <person name="Natvig D.O."/>
            <person name="Powell A.J."/>
            <person name="Tsang A."/>
            <person name="Grigoriev I.V."/>
        </authorList>
    </citation>
    <scope>NUCLEOTIDE SEQUENCE [LARGE SCALE GENOMIC DNA]</scope>
    <source>
        <strain evidence="2 3">CBS 494.80</strain>
    </source>
</reference>
<evidence type="ECO:0000313" key="2">
    <source>
        <dbReference type="EMBL" id="KAL2062608.1"/>
    </source>
</evidence>
<proteinExistence type="predicted"/>
<dbReference type="Proteomes" id="UP001595075">
    <property type="component" value="Unassembled WGS sequence"/>
</dbReference>
<feature type="transmembrane region" description="Helical" evidence="1">
    <location>
        <begin position="318"/>
        <end position="338"/>
    </location>
</feature>
<evidence type="ECO:0000313" key="3">
    <source>
        <dbReference type="Proteomes" id="UP001595075"/>
    </source>
</evidence>
<name>A0ABR4BY88_9HELO</name>
<sequence>MAGAPLPGDPLNIQIQFPLSPHIKSNLVNELWGCNLTARDFQENPFREESYFQYLADQVRLVHKISGQHAIIRTFRQIVDVVNQFRAGSTYVDIATELRTRLPVPNPPDSENLVEDAIGLVVRLWLMIHTGRMRRGVMMGHSTLIWNGGVLSDVTDGTFQHQIILTDSVKLQRYFTARNLERMVGVTIKWTSNIADHLRLTEDGFTAVLNIFHYASFLEYHQTCDFFPDGFIEETIRTLKLLLPEFDGPTVVWFKKYQKKLSLDERAVYCGILNTEERQIDHFYFWHDRLIILKQFFDEAKPRTFRQWWVDDRHRVQWFWLAIAIAAATIILATIQCIEGGWQVYKSYNPSV</sequence>
<accession>A0ABR4BY88</accession>
<keyword evidence="1" id="KW-1133">Transmembrane helix</keyword>
<keyword evidence="1" id="KW-0472">Membrane</keyword>
<dbReference type="EMBL" id="JAZHXI010000016">
    <property type="protein sequence ID" value="KAL2062608.1"/>
    <property type="molecule type" value="Genomic_DNA"/>
</dbReference>
<comment type="caution">
    <text evidence="2">The sequence shown here is derived from an EMBL/GenBank/DDBJ whole genome shotgun (WGS) entry which is preliminary data.</text>
</comment>
<keyword evidence="1" id="KW-0812">Transmembrane</keyword>
<protein>
    <submittedName>
        <fullName evidence="2">Uncharacterized protein</fullName>
    </submittedName>
</protein>
<organism evidence="2 3">
    <name type="scientific">Oculimacula yallundae</name>
    <dbReference type="NCBI Taxonomy" id="86028"/>
    <lineage>
        <taxon>Eukaryota</taxon>
        <taxon>Fungi</taxon>
        <taxon>Dikarya</taxon>
        <taxon>Ascomycota</taxon>
        <taxon>Pezizomycotina</taxon>
        <taxon>Leotiomycetes</taxon>
        <taxon>Helotiales</taxon>
        <taxon>Ploettnerulaceae</taxon>
        <taxon>Oculimacula</taxon>
    </lineage>
</organism>